<dbReference type="PANTHER" id="PTHR32315:SF3">
    <property type="entry name" value="ADENINE PHOSPHORIBOSYLTRANSFERASE"/>
    <property type="match status" value="1"/>
</dbReference>
<dbReference type="InterPro" id="IPR005764">
    <property type="entry name" value="Ade_phspho_trans"/>
</dbReference>
<organism evidence="13 14">
    <name type="scientific">Lolliginicoccus lacisalsi</name>
    <dbReference type="NCBI Taxonomy" id="2742202"/>
    <lineage>
        <taxon>Bacteria</taxon>
        <taxon>Bacillati</taxon>
        <taxon>Actinomycetota</taxon>
        <taxon>Actinomycetes</taxon>
        <taxon>Mycobacteriales</taxon>
        <taxon>Hoyosellaceae</taxon>
        <taxon>Lolliginicoccus</taxon>
    </lineage>
</organism>
<evidence type="ECO:0000256" key="9">
    <source>
        <dbReference type="ARBA" id="ARBA00022679"/>
    </source>
</evidence>
<dbReference type="GO" id="GO:0005737">
    <property type="term" value="C:cytoplasm"/>
    <property type="evidence" value="ECO:0007669"/>
    <property type="project" value="UniProtKB-SubCell"/>
</dbReference>
<comment type="subunit">
    <text evidence="11">Homodimer.</text>
</comment>
<keyword evidence="8 11" id="KW-0328">Glycosyltransferase</keyword>
<evidence type="ECO:0000256" key="5">
    <source>
        <dbReference type="ARBA" id="ARBA00008391"/>
    </source>
</evidence>
<dbReference type="InterPro" id="IPR050054">
    <property type="entry name" value="UPRTase/APRTase"/>
</dbReference>
<evidence type="ECO:0000256" key="11">
    <source>
        <dbReference type="HAMAP-Rule" id="MF_00004"/>
    </source>
</evidence>
<dbReference type="InterPro" id="IPR029057">
    <property type="entry name" value="PRTase-like"/>
</dbReference>
<evidence type="ECO:0000256" key="6">
    <source>
        <dbReference type="ARBA" id="ARBA00011893"/>
    </source>
</evidence>
<dbReference type="SUPFAM" id="SSF53271">
    <property type="entry name" value="PRTase-like"/>
    <property type="match status" value="1"/>
</dbReference>
<comment type="function">
    <text evidence="2 11">Catalyzes a salvage reaction resulting in the formation of AMP, that is energically less costly than de novo synthesis.</text>
</comment>
<dbReference type="PANTHER" id="PTHR32315">
    <property type="entry name" value="ADENINE PHOSPHORIBOSYLTRANSFERASE"/>
    <property type="match status" value="1"/>
</dbReference>
<evidence type="ECO:0000256" key="4">
    <source>
        <dbReference type="ARBA" id="ARBA00004659"/>
    </source>
</evidence>
<sequence length="178" mass="17800">MGSSLAALIASLTRTVPDFPAPGVQFADLSPLFADGHGLRSVIAGLAEASPPAASVDLVAGIDSRGFLLGAGVALHLGTGMLVVRKQGKLPPPVHARSYALEYGEAVLEIPAEGIELAGRRVLIIDDVLATGGTLVAAKALLEEAGAEVVGAAVVLELAGLAGRAKLGTTPLAALITQ</sequence>
<comment type="catalytic activity">
    <reaction evidence="1 11">
        <text>AMP + diphosphate = 5-phospho-alpha-D-ribose 1-diphosphate + adenine</text>
        <dbReference type="Rhea" id="RHEA:16609"/>
        <dbReference type="ChEBI" id="CHEBI:16708"/>
        <dbReference type="ChEBI" id="CHEBI:33019"/>
        <dbReference type="ChEBI" id="CHEBI:58017"/>
        <dbReference type="ChEBI" id="CHEBI:456215"/>
        <dbReference type="EC" id="2.4.2.7"/>
    </reaction>
</comment>
<dbReference type="FunFam" id="3.40.50.2020:FF:000021">
    <property type="entry name" value="Adenine phosphoribosyltransferase"/>
    <property type="match status" value="1"/>
</dbReference>
<evidence type="ECO:0000256" key="2">
    <source>
        <dbReference type="ARBA" id="ARBA00003968"/>
    </source>
</evidence>
<dbReference type="Pfam" id="PF00156">
    <property type="entry name" value="Pribosyltran"/>
    <property type="match status" value="1"/>
</dbReference>
<keyword evidence="14" id="KW-1185">Reference proteome</keyword>
<comment type="similarity">
    <text evidence="5 11">Belongs to the purine/pyrimidine phosphoribosyltransferase family.</text>
</comment>
<accession>A0A927JA01</accession>
<proteinExistence type="inferred from homology"/>
<comment type="caution">
    <text evidence="13">The sequence shown here is derived from an EMBL/GenBank/DDBJ whole genome shotgun (WGS) entry which is preliminary data.</text>
</comment>
<dbReference type="AlphaFoldDB" id="A0A927JA01"/>
<evidence type="ECO:0000256" key="1">
    <source>
        <dbReference type="ARBA" id="ARBA00000868"/>
    </source>
</evidence>
<evidence type="ECO:0000256" key="3">
    <source>
        <dbReference type="ARBA" id="ARBA00004496"/>
    </source>
</evidence>
<dbReference type="GO" id="GO:0002055">
    <property type="term" value="F:adenine binding"/>
    <property type="evidence" value="ECO:0007669"/>
    <property type="project" value="TreeGrafter"/>
</dbReference>
<comment type="pathway">
    <text evidence="4 11">Purine metabolism; AMP biosynthesis via salvage pathway; AMP from adenine: step 1/1.</text>
</comment>
<evidence type="ECO:0000313" key="14">
    <source>
        <dbReference type="Proteomes" id="UP000642993"/>
    </source>
</evidence>
<evidence type="ECO:0000256" key="10">
    <source>
        <dbReference type="ARBA" id="ARBA00022726"/>
    </source>
</evidence>
<dbReference type="GO" id="GO:0006168">
    <property type="term" value="P:adenine salvage"/>
    <property type="evidence" value="ECO:0007669"/>
    <property type="project" value="InterPro"/>
</dbReference>
<evidence type="ECO:0000259" key="12">
    <source>
        <dbReference type="Pfam" id="PF00156"/>
    </source>
</evidence>
<protein>
    <recommendedName>
        <fullName evidence="6 11">Adenine phosphoribosyltransferase</fullName>
        <shortName evidence="11">APRT</shortName>
        <ecNumber evidence="6 11">2.4.2.7</ecNumber>
    </recommendedName>
</protein>
<dbReference type="CDD" id="cd06223">
    <property type="entry name" value="PRTases_typeI"/>
    <property type="match status" value="1"/>
</dbReference>
<keyword evidence="7 11" id="KW-0963">Cytoplasm</keyword>
<dbReference type="RefSeq" id="WP_192037771.1">
    <property type="nucleotide sequence ID" value="NZ_JACYWE010000001.1"/>
</dbReference>
<dbReference type="EC" id="2.4.2.7" evidence="6 11"/>
<dbReference type="InterPro" id="IPR000836">
    <property type="entry name" value="PRTase_dom"/>
</dbReference>
<evidence type="ECO:0000313" key="13">
    <source>
        <dbReference type="EMBL" id="MBD8505318.1"/>
    </source>
</evidence>
<dbReference type="EMBL" id="JACYWE010000001">
    <property type="protein sequence ID" value="MBD8505318.1"/>
    <property type="molecule type" value="Genomic_DNA"/>
</dbReference>
<name>A0A927JA01_9ACTN</name>
<feature type="domain" description="Phosphoribosyltransferase" evidence="12">
    <location>
        <begin position="54"/>
        <end position="156"/>
    </location>
</feature>
<dbReference type="GO" id="GO:0003999">
    <property type="term" value="F:adenine phosphoribosyltransferase activity"/>
    <property type="evidence" value="ECO:0007669"/>
    <property type="project" value="UniProtKB-UniRule"/>
</dbReference>
<evidence type="ECO:0000256" key="8">
    <source>
        <dbReference type="ARBA" id="ARBA00022676"/>
    </source>
</evidence>
<dbReference type="GO" id="GO:0006166">
    <property type="term" value="P:purine ribonucleoside salvage"/>
    <property type="evidence" value="ECO:0007669"/>
    <property type="project" value="UniProtKB-KW"/>
</dbReference>
<evidence type="ECO:0000256" key="7">
    <source>
        <dbReference type="ARBA" id="ARBA00022490"/>
    </source>
</evidence>
<dbReference type="Proteomes" id="UP000642993">
    <property type="component" value="Unassembled WGS sequence"/>
</dbReference>
<keyword evidence="9 11" id="KW-0808">Transferase</keyword>
<dbReference type="GO" id="GO:0016208">
    <property type="term" value="F:AMP binding"/>
    <property type="evidence" value="ECO:0007669"/>
    <property type="project" value="TreeGrafter"/>
</dbReference>
<gene>
    <name evidence="11" type="primary">apt</name>
    <name evidence="13" type="ORF">HT102_02275</name>
</gene>
<dbReference type="NCBIfam" id="NF002636">
    <property type="entry name" value="PRK02304.1-5"/>
    <property type="match status" value="1"/>
</dbReference>
<dbReference type="GO" id="GO:0044209">
    <property type="term" value="P:AMP salvage"/>
    <property type="evidence" value="ECO:0007669"/>
    <property type="project" value="UniProtKB-UniRule"/>
</dbReference>
<comment type="subcellular location">
    <subcellularLocation>
        <location evidence="3 11">Cytoplasm</location>
    </subcellularLocation>
</comment>
<dbReference type="HAMAP" id="MF_00004">
    <property type="entry name" value="Aden_phosphoribosyltr"/>
    <property type="match status" value="1"/>
</dbReference>
<reference evidence="13" key="1">
    <citation type="submission" date="2020-09" db="EMBL/GenBank/DDBJ databases">
        <title>Hoyosella lacisalsi sp. nov., a halotolerant actinobacterium isolated from soil of Lake Gudzhirganskoe.</title>
        <authorList>
            <person name="Yang Q."/>
            <person name="Guo P.Y."/>
            <person name="Liu S.W."/>
            <person name="Li F.N."/>
            <person name="Sun C.H."/>
        </authorList>
    </citation>
    <scope>NUCLEOTIDE SEQUENCE</scope>
    <source>
        <strain evidence="13">G463</strain>
    </source>
</reference>
<keyword evidence="10 11" id="KW-0660">Purine salvage</keyword>
<dbReference type="Gene3D" id="3.40.50.2020">
    <property type="match status" value="1"/>
</dbReference>